<name>A0A1I6KIQ8_9FIRM</name>
<dbReference type="OrthoDB" id="2087351at2"/>
<dbReference type="InterPro" id="IPR021338">
    <property type="entry name" value="DUF2953"/>
</dbReference>
<accession>A0A1I6KIQ8</accession>
<sequence length="292" mass="34087">MPIVFLILKIVGIVIGCISGLAVMLILLILLVPVRYRIKIKKIEHVESYFTVYWLFHIVSMRGELEKNTWNYCLRIFGIPLKHNKDSKIRKCKAAEKSDNGKTEKEQDEVGESGQSEGADGTEKAAVESENKEKKPFFLKRIKDKFMNIYQNIKNSIKNFFTFFKKVLDKKKSLSDFLKEEINRLGIKTFFGTLYEVIRYVRPQKMKGIIYFGTGDPCSTGQALGIFSILYIRYGSKYLKIVPDFNEKVLTMDLCLFGKMRVLRFARVLWKLYRNEEFKNFIGNVKTLKEEF</sequence>
<keyword evidence="2" id="KW-1133">Transmembrane helix</keyword>
<gene>
    <name evidence="3" type="ORF">SAMN05661086_02452</name>
</gene>
<feature type="compositionally biased region" description="Basic and acidic residues" evidence="1">
    <location>
        <begin position="92"/>
        <end position="105"/>
    </location>
</feature>
<proteinExistence type="predicted"/>
<evidence type="ECO:0000256" key="1">
    <source>
        <dbReference type="SAM" id="MobiDB-lite"/>
    </source>
</evidence>
<dbReference type="Proteomes" id="UP000199659">
    <property type="component" value="Unassembled WGS sequence"/>
</dbReference>
<evidence type="ECO:0000313" key="4">
    <source>
        <dbReference type="Proteomes" id="UP000199659"/>
    </source>
</evidence>
<feature type="transmembrane region" description="Helical" evidence="2">
    <location>
        <begin position="6"/>
        <end position="32"/>
    </location>
</feature>
<evidence type="ECO:0008006" key="5">
    <source>
        <dbReference type="Google" id="ProtNLM"/>
    </source>
</evidence>
<protein>
    <recommendedName>
        <fullName evidence="5">DUF2953 domain-containing protein</fullName>
    </recommendedName>
</protein>
<dbReference type="AlphaFoldDB" id="A0A1I6KIQ8"/>
<organism evidence="3 4">
    <name type="scientific">Anaeromicropila populeti</name>
    <dbReference type="NCBI Taxonomy" id="37658"/>
    <lineage>
        <taxon>Bacteria</taxon>
        <taxon>Bacillati</taxon>
        <taxon>Bacillota</taxon>
        <taxon>Clostridia</taxon>
        <taxon>Lachnospirales</taxon>
        <taxon>Lachnospiraceae</taxon>
        <taxon>Anaeromicropila</taxon>
    </lineage>
</organism>
<keyword evidence="2" id="KW-0472">Membrane</keyword>
<keyword evidence="4" id="KW-1185">Reference proteome</keyword>
<dbReference type="RefSeq" id="WP_092561183.1">
    <property type="nucleotide sequence ID" value="NZ_FOYZ01000009.1"/>
</dbReference>
<dbReference type="Pfam" id="PF11167">
    <property type="entry name" value="DUF2953"/>
    <property type="match status" value="1"/>
</dbReference>
<reference evidence="3 4" key="1">
    <citation type="submission" date="2016-10" db="EMBL/GenBank/DDBJ databases">
        <authorList>
            <person name="de Groot N.N."/>
        </authorList>
    </citation>
    <scope>NUCLEOTIDE SEQUENCE [LARGE SCALE GENOMIC DNA]</scope>
    <source>
        <strain evidence="3 4">743A</strain>
    </source>
</reference>
<dbReference type="STRING" id="37658.SAMN05661086_02452"/>
<evidence type="ECO:0000256" key="2">
    <source>
        <dbReference type="SAM" id="Phobius"/>
    </source>
</evidence>
<keyword evidence="2" id="KW-0812">Transmembrane</keyword>
<feature type="region of interest" description="Disordered" evidence="1">
    <location>
        <begin position="92"/>
        <end position="129"/>
    </location>
</feature>
<evidence type="ECO:0000313" key="3">
    <source>
        <dbReference type="EMBL" id="SFR91125.1"/>
    </source>
</evidence>
<dbReference type="EMBL" id="FOYZ01000009">
    <property type="protein sequence ID" value="SFR91125.1"/>
    <property type="molecule type" value="Genomic_DNA"/>
</dbReference>